<accession>A0A2H0BJA4</accession>
<feature type="non-terminal residue" evidence="1">
    <location>
        <position position="88"/>
    </location>
</feature>
<organism evidence="1 2">
    <name type="scientific">Candidatus Woesebacteria bacterium CG22_combo_CG10-13_8_21_14_all_39_10</name>
    <dbReference type="NCBI Taxonomy" id="1975059"/>
    <lineage>
        <taxon>Bacteria</taxon>
        <taxon>Candidatus Woeseibacteriota</taxon>
    </lineage>
</organism>
<sequence>MEIDKIDSIYLTRQNLKLLLGSKRRTLDYRISSLIKKGVLLRLKKGFYLNLGYLDKSQFKRQLLEYLGQTMVYPSYLSGEYVLAEKGF</sequence>
<gene>
    <name evidence="1" type="ORF">COX03_01295</name>
</gene>
<comment type="caution">
    <text evidence="1">The sequence shown here is derived from an EMBL/GenBank/DDBJ whole genome shotgun (WGS) entry which is preliminary data.</text>
</comment>
<protein>
    <recommendedName>
        <fullName evidence="3">Transcriptional regulator</fullName>
    </recommendedName>
</protein>
<name>A0A2H0BJA4_9BACT</name>
<dbReference type="AlphaFoldDB" id="A0A2H0BJA4"/>
<evidence type="ECO:0000313" key="1">
    <source>
        <dbReference type="EMBL" id="PIP57776.1"/>
    </source>
</evidence>
<evidence type="ECO:0008006" key="3">
    <source>
        <dbReference type="Google" id="ProtNLM"/>
    </source>
</evidence>
<dbReference type="EMBL" id="PCSW01000038">
    <property type="protein sequence ID" value="PIP57776.1"/>
    <property type="molecule type" value="Genomic_DNA"/>
</dbReference>
<dbReference type="Proteomes" id="UP000229847">
    <property type="component" value="Unassembled WGS sequence"/>
</dbReference>
<evidence type="ECO:0000313" key="2">
    <source>
        <dbReference type="Proteomes" id="UP000229847"/>
    </source>
</evidence>
<reference evidence="1 2" key="1">
    <citation type="submission" date="2017-09" db="EMBL/GenBank/DDBJ databases">
        <title>Depth-based differentiation of microbial function through sediment-hosted aquifers and enrichment of novel symbionts in the deep terrestrial subsurface.</title>
        <authorList>
            <person name="Probst A.J."/>
            <person name="Ladd B."/>
            <person name="Jarett J.K."/>
            <person name="Geller-Mcgrath D.E."/>
            <person name="Sieber C.M."/>
            <person name="Emerson J.B."/>
            <person name="Anantharaman K."/>
            <person name="Thomas B.C."/>
            <person name="Malmstrom R."/>
            <person name="Stieglmeier M."/>
            <person name="Klingl A."/>
            <person name="Woyke T."/>
            <person name="Ryan C.M."/>
            <person name="Banfield J.F."/>
        </authorList>
    </citation>
    <scope>NUCLEOTIDE SEQUENCE [LARGE SCALE GENOMIC DNA]</scope>
    <source>
        <strain evidence="1">CG22_combo_CG10-13_8_21_14_all_39_10</strain>
    </source>
</reference>
<proteinExistence type="predicted"/>